<feature type="DNA-binding region" description="Homeobox" evidence="4">
    <location>
        <begin position="32"/>
        <end position="63"/>
    </location>
</feature>
<evidence type="ECO:0000256" key="2">
    <source>
        <dbReference type="ARBA" id="ARBA00006503"/>
    </source>
</evidence>
<keyword evidence="4" id="KW-0539">Nucleus</keyword>
<evidence type="ECO:0000259" key="5">
    <source>
        <dbReference type="PROSITE" id="PS50071"/>
    </source>
</evidence>
<comment type="caution">
    <text evidence="7">The sequence shown here is derived from an EMBL/GenBank/DDBJ whole genome shotgun (WGS) entry which is preliminary data.</text>
</comment>
<comment type="similarity">
    <text evidence="2">Belongs to the paired homeobox family. Bicoid subfamily.</text>
</comment>
<keyword evidence="4 7" id="KW-0371">Homeobox</keyword>
<protein>
    <submittedName>
        <fullName evidence="7">Pituitary homeobox homolog Ptx1</fullName>
    </submittedName>
</protein>
<feature type="domain" description="Homeobox" evidence="5">
    <location>
        <begin position="30"/>
        <end position="62"/>
    </location>
</feature>
<dbReference type="GO" id="GO:0000978">
    <property type="term" value="F:RNA polymerase II cis-regulatory region sequence-specific DNA binding"/>
    <property type="evidence" value="ECO:0007669"/>
    <property type="project" value="TreeGrafter"/>
</dbReference>
<evidence type="ECO:0000256" key="4">
    <source>
        <dbReference type="PROSITE-ProRule" id="PRU00108"/>
    </source>
</evidence>
<feature type="domain" description="OAR" evidence="6">
    <location>
        <begin position="198"/>
        <end position="211"/>
    </location>
</feature>
<keyword evidence="8" id="KW-1185">Reference proteome</keyword>
<proteinExistence type="inferred from homology"/>
<keyword evidence="3" id="KW-0217">Developmental protein</keyword>
<evidence type="ECO:0000313" key="8">
    <source>
        <dbReference type="Proteomes" id="UP000299102"/>
    </source>
</evidence>
<dbReference type="Gene3D" id="1.10.10.60">
    <property type="entry name" value="Homeodomain-like"/>
    <property type="match status" value="1"/>
</dbReference>
<dbReference type="PANTHER" id="PTHR45882:SF3">
    <property type="entry name" value="PITUITARY HOMEOBOX HOMOLOG PTX1"/>
    <property type="match status" value="1"/>
</dbReference>
<dbReference type="InterPro" id="IPR009057">
    <property type="entry name" value="Homeodomain-like_sf"/>
</dbReference>
<evidence type="ECO:0000256" key="3">
    <source>
        <dbReference type="ARBA" id="ARBA00022473"/>
    </source>
</evidence>
<gene>
    <name evidence="7" type="primary">Ptx1</name>
    <name evidence="7" type="ORF">EVAR_88653_1</name>
</gene>
<sequence length="253" mass="26373">MVGLKGHYTMSFYRQPPVAWGLTPLGLPSRRDRLTEPEAEDELPPAGWRVWFKNRRAKWRKRERNAMNAAAAAAADFKNGFGSQFNGLMQPFPDTEALYSSYPYNNWATKVPSPLGTKSFPWPVNPLGGVVPTGHHQGSVNCFNSATSMGGVGGVGGGVPVSGGAGVAAGVAPCPYSAPPNPYSMYHRAAEPCTAMSSSIASLRLKAKQHSSGFGGGYGSVSPVSRAGSAPLSACQYAAAGVGVGVGVADRVL</sequence>
<comment type="subcellular location">
    <subcellularLocation>
        <location evidence="1 4">Nucleus</location>
    </subcellularLocation>
</comment>
<dbReference type="OrthoDB" id="6159439at2759"/>
<dbReference type="PANTHER" id="PTHR45882">
    <property type="entry name" value="PITUITARY HOMEOBOX HOMOLOG PTX1"/>
    <property type="match status" value="1"/>
</dbReference>
<dbReference type="PROSITE" id="PS50803">
    <property type="entry name" value="OAR"/>
    <property type="match status" value="1"/>
</dbReference>
<dbReference type="Proteomes" id="UP000299102">
    <property type="component" value="Unassembled WGS sequence"/>
</dbReference>
<dbReference type="PROSITE" id="PS50071">
    <property type="entry name" value="HOMEOBOX_2"/>
    <property type="match status" value="1"/>
</dbReference>
<dbReference type="InterPro" id="IPR001356">
    <property type="entry name" value="HD"/>
</dbReference>
<reference evidence="7 8" key="1">
    <citation type="journal article" date="2019" name="Commun. Biol.">
        <title>The bagworm genome reveals a unique fibroin gene that provides high tensile strength.</title>
        <authorList>
            <person name="Kono N."/>
            <person name="Nakamura H."/>
            <person name="Ohtoshi R."/>
            <person name="Tomita M."/>
            <person name="Numata K."/>
            <person name="Arakawa K."/>
        </authorList>
    </citation>
    <scope>NUCLEOTIDE SEQUENCE [LARGE SCALE GENOMIC DNA]</scope>
</reference>
<dbReference type="Pfam" id="PF03826">
    <property type="entry name" value="OAR"/>
    <property type="match status" value="1"/>
</dbReference>
<dbReference type="EMBL" id="BGZK01001122">
    <property type="protein sequence ID" value="GBP71799.1"/>
    <property type="molecule type" value="Genomic_DNA"/>
</dbReference>
<accession>A0A4C1YAZ7</accession>
<evidence type="ECO:0000259" key="6">
    <source>
        <dbReference type="PROSITE" id="PS50803"/>
    </source>
</evidence>
<dbReference type="CDD" id="cd00086">
    <property type="entry name" value="homeodomain"/>
    <property type="match status" value="1"/>
</dbReference>
<keyword evidence="4 7" id="KW-0238">DNA-binding</keyword>
<dbReference type="GO" id="GO:0000981">
    <property type="term" value="F:DNA-binding transcription factor activity, RNA polymerase II-specific"/>
    <property type="evidence" value="ECO:0007669"/>
    <property type="project" value="TreeGrafter"/>
</dbReference>
<dbReference type="InterPro" id="IPR003654">
    <property type="entry name" value="OAR_dom"/>
</dbReference>
<dbReference type="GO" id="GO:0005634">
    <property type="term" value="C:nucleus"/>
    <property type="evidence" value="ECO:0007669"/>
    <property type="project" value="UniProtKB-SubCell"/>
</dbReference>
<dbReference type="SUPFAM" id="SSF46689">
    <property type="entry name" value="Homeodomain-like"/>
    <property type="match status" value="1"/>
</dbReference>
<dbReference type="GO" id="GO:0009653">
    <property type="term" value="P:anatomical structure morphogenesis"/>
    <property type="evidence" value="ECO:0007669"/>
    <property type="project" value="TreeGrafter"/>
</dbReference>
<evidence type="ECO:0000256" key="1">
    <source>
        <dbReference type="ARBA" id="ARBA00004123"/>
    </source>
</evidence>
<evidence type="ECO:0000313" key="7">
    <source>
        <dbReference type="EMBL" id="GBP71799.1"/>
    </source>
</evidence>
<dbReference type="AlphaFoldDB" id="A0A4C1YAZ7"/>
<dbReference type="STRING" id="151549.A0A4C1YAZ7"/>
<organism evidence="7 8">
    <name type="scientific">Eumeta variegata</name>
    <name type="common">Bagworm moth</name>
    <name type="synonym">Eumeta japonica</name>
    <dbReference type="NCBI Taxonomy" id="151549"/>
    <lineage>
        <taxon>Eukaryota</taxon>
        <taxon>Metazoa</taxon>
        <taxon>Ecdysozoa</taxon>
        <taxon>Arthropoda</taxon>
        <taxon>Hexapoda</taxon>
        <taxon>Insecta</taxon>
        <taxon>Pterygota</taxon>
        <taxon>Neoptera</taxon>
        <taxon>Endopterygota</taxon>
        <taxon>Lepidoptera</taxon>
        <taxon>Glossata</taxon>
        <taxon>Ditrysia</taxon>
        <taxon>Tineoidea</taxon>
        <taxon>Psychidae</taxon>
        <taxon>Oiketicinae</taxon>
        <taxon>Eumeta</taxon>
    </lineage>
</organism>
<name>A0A4C1YAZ7_EUMVA</name>